<reference evidence="1 2" key="1">
    <citation type="submission" date="2016-02" db="EMBL/GenBank/DDBJ databases">
        <title>Genome analysis of coral dinoflagellate symbionts highlights evolutionary adaptations to a symbiotic lifestyle.</title>
        <authorList>
            <person name="Aranda M."/>
            <person name="Li Y."/>
            <person name="Liew Y.J."/>
            <person name="Baumgarten S."/>
            <person name="Simakov O."/>
            <person name="Wilson M."/>
            <person name="Piel J."/>
            <person name="Ashoor H."/>
            <person name="Bougouffa S."/>
            <person name="Bajic V.B."/>
            <person name="Ryu T."/>
            <person name="Ravasi T."/>
            <person name="Bayer T."/>
            <person name="Micklem G."/>
            <person name="Kim H."/>
            <person name="Bhak J."/>
            <person name="Lajeunesse T.C."/>
            <person name="Voolstra C.R."/>
        </authorList>
    </citation>
    <scope>NUCLEOTIDE SEQUENCE [LARGE SCALE GENOMIC DNA]</scope>
    <source>
        <strain evidence="1 2">CCMP2467</strain>
    </source>
</reference>
<evidence type="ECO:0000313" key="2">
    <source>
        <dbReference type="Proteomes" id="UP000186817"/>
    </source>
</evidence>
<organism evidence="1 2">
    <name type="scientific">Symbiodinium microadriaticum</name>
    <name type="common">Dinoflagellate</name>
    <name type="synonym">Zooxanthella microadriatica</name>
    <dbReference type="NCBI Taxonomy" id="2951"/>
    <lineage>
        <taxon>Eukaryota</taxon>
        <taxon>Sar</taxon>
        <taxon>Alveolata</taxon>
        <taxon>Dinophyceae</taxon>
        <taxon>Suessiales</taxon>
        <taxon>Symbiodiniaceae</taxon>
        <taxon>Symbiodinium</taxon>
    </lineage>
</organism>
<protein>
    <submittedName>
        <fullName evidence="1">Uncharacterized protein</fullName>
    </submittedName>
</protein>
<keyword evidence="2" id="KW-1185">Reference proteome</keyword>
<evidence type="ECO:0000313" key="1">
    <source>
        <dbReference type="EMBL" id="OLP85863.1"/>
    </source>
</evidence>
<dbReference type="Proteomes" id="UP000186817">
    <property type="component" value="Unassembled WGS sequence"/>
</dbReference>
<name>A0A1Q9CSG4_SYMMI</name>
<dbReference type="EMBL" id="LSRX01000951">
    <property type="protein sequence ID" value="OLP85863.1"/>
    <property type="molecule type" value="Genomic_DNA"/>
</dbReference>
<sequence>MASRARGLDFQALDVPPSSWGDAAAISPTATDGSFIVFFPGVGFKYLDLSLDNASWREGGNFSGAIASHIGMLHHQTGDSCYISFAETPPKSWACYQLVCKDGKAPSPQLAERVCLPGEIRAACDAGDGFAALAISSGQLRFVDLASGKGGKGLKLGEAKKCVALTRLAKRKVLMVRDRADRGSIGPEFLIIELDEFQAVSLQRRGMLHTGSISPLAGRLESAVVTHEEEERVLLCWREPVMMNGGTPNGHAEQGTVCQVATTVLRDKDNNVVRLPEPSASCQVAATAGYYAELHCEGSTLSFHLREARYGLAVASGQASIKIDSKSQHTVSTQTAGSVTLVYSGAGFAAIKWHLPLFSLKGLVARRSEAPEARRVRRELDGGAAALSQKRKRNEEDGHKELSMQGLAKLVRRCGALQKNDVALLKACLKPEDLHSVTRILLNWLRLHQGIPAAEIKKVAPRMPRLASIVSFLKAMVDAFLPVIRDIAPDDIEAVLERLVVAQGASRRSEKLYARAREACRQCREKPRASEVNTKKNLEIQRKLKAPKVEISVLRPAMMAIWCQVNYVCCDPTPSSSGWDEECAASSMMLLFGGMVIGSSCVPGLAADRELICGIPTCGPGPNAPKSTGKGPSCAALAASHAMEATAAAIRVKAATMPTASQATAVASSARHGSAGGAAVVEPRKQAVFAQGGAWLRMRSYGSARTRPESNLSSHKAASLAESVKPWCDVASHRHHRVKRL</sequence>
<accession>A0A1Q9CSG4</accession>
<dbReference type="AlphaFoldDB" id="A0A1Q9CSG4"/>
<dbReference type="OrthoDB" id="414938at2759"/>
<gene>
    <name evidence="1" type="ORF">AK812_SmicGene33112</name>
</gene>
<proteinExistence type="predicted"/>
<comment type="caution">
    <text evidence="1">The sequence shown here is derived from an EMBL/GenBank/DDBJ whole genome shotgun (WGS) entry which is preliminary data.</text>
</comment>